<protein>
    <recommendedName>
        <fullName evidence="5">Fungal-type protein kinase domain-containing protein</fullName>
    </recommendedName>
</protein>
<feature type="chain" id="PRO_5013017480" description="Fungal-type protein kinase domain-containing protein" evidence="2">
    <location>
        <begin position="16"/>
        <end position="233"/>
    </location>
</feature>
<name>A0A0C3EA31_9AGAM</name>
<evidence type="ECO:0000313" key="4">
    <source>
        <dbReference type="Proteomes" id="UP000053989"/>
    </source>
</evidence>
<gene>
    <name evidence="3" type="ORF">SCLCIDRAFT_1212943</name>
</gene>
<keyword evidence="2" id="KW-0732">Signal</keyword>
<dbReference type="HOGENOM" id="CLU_1190485_0_0_1"/>
<dbReference type="Proteomes" id="UP000053989">
    <property type="component" value="Unassembled WGS sequence"/>
</dbReference>
<evidence type="ECO:0000256" key="1">
    <source>
        <dbReference type="SAM" id="MobiDB-lite"/>
    </source>
</evidence>
<dbReference type="EMBL" id="KN822026">
    <property type="protein sequence ID" value="KIM64851.1"/>
    <property type="molecule type" value="Genomic_DNA"/>
</dbReference>
<reference evidence="4" key="2">
    <citation type="submission" date="2015-01" db="EMBL/GenBank/DDBJ databases">
        <title>Evolutionary Origins and Diversification of the Mycorrhizal Mutualists.</title>
        <authorList>
            <consortium name="DOE Joint Genome Institute"/>
            <consortium name="Mycorrhizal Genomics Consortium"/>
            <person name="Kohler A."/>
            <person name="Kuo A."/>
            <person name="Nagy L.G."/>
            <person name="Floudas D."/>
            <person name="Copeland A."/>
            <person name="Barry K.W."/>
            <person name="Cichocki N."/>
            <person name="Veneault-Fourrey C."/>
            <person name="LaButti K."/>
            <person name="Lindquist E.A."/>
            <person name="Lipzen A."/>
            <person name="Lundell T."/>
            <person name="Morin E."/>
            <person name="Murat C."/>
            <person name="Riley R."/>
            <person name="Ohm R."/>
            <person name="Sun H."/>
            <person name="Tunlid A."/>
            <person name="Henrissat B."/>
            <person name="Grigoriev I.V."/>
            <person name="Hibbett D.S."/>
            <person name="Martin F."/>
        </authorList>
    </citation>
    <scope>NUCLEOTIDE SEQUENCE [LARGE SCALE GENOMIC DNA]</scope>
    <source>
        <strain evidence="4">Foug A</strain>
    </source>
</reference>
<reference evidence="3 4" key="1">
    <citation type="submission" date="2014-04" db="EMBL/GenBank/DDBJ databases">
        <authorList>
            <consortium name="DOE Joint Genome Institute"/>
            <person name="Kuo A."/>
            <person name="Kohler A."/>
            <person name="Nagy L.G."/>
            <person name="Floudas D."/>
            <person name="Copeland A."/>
            <person name="Barry K.W."/>
            <person name="Cichocki N."/>
            <person name="Veneault-Fourrey C."/>
            <person name="LaButti K."/>
            <person name="Lindquist E.A."/>
            <person name="Lipzen A."/>
            <person name="Lundell T."/>
            <person name="Morin E."/>
            <person name="Murat C."/>
            <person name="Sun H."/>
            <person name="Tunlid A."/>
            <person name="Henrissat B."/>
            <person name="Grigoriev I.V."/>
            <person name="Hibbett D.S."/>
            <person name="Martin F."/>
            <person name="Nordberg H.P."/>
            <person name="Cantor M.N."/>
            <person name="Hua S.X."/>
        </authorList>
    </citation>
    <scope>NUCLEOTIDE SEQUENCE [LARGE SCALE GENOMIC DNA]</scope>
    <source>
        <strain evidence="3 4">Foug A</strain>
    </source>
</reference>
<keyword evidence="4" id="KW-1185">Reference proteome</keyword>
<feature type="signal peptide" evidence="2">
    <location>
        <begin position="1"/>
        <end position="15"/>
    </location>
</feature>
<dbReference type="AlphaFoldDB" id="A0A0C3EA31"/>
<sequence>MGFCLLVGGRCLVLGLPKCDPSQEPIKLLNLIQHFEHGCRRFEADKCHVLIDINTKCLWNILSEYECRNSVHADGDEGFHYTTWISCMMLEFVPSWRDLYITGAAFTLLHSASCGTRYASACAIHSFEDYLISHSTFRLLMQRQPTKYTIDESPDYEKLLQAGCSIRRRFPPWTMTMGHPLWKVESASPIAEDSNGDEDELKQEKAPRAGWHSRVLPGPMAERLCGITDHIPI</sequence>
<proteinExistence type="predicted"/>
<organism evidence="3 4">
    <name type="scientific">Scleroderma citrinum Foug A</name>
    <dbReference type="NCBI Taxonomy" id="1036808"/>
    <lineage>
        <taxon>Eukaryota</taxon>
        <taxon>Fungi</taxon>
        <taxon>Dikarya</taxon>
        <taxon>Basidiomycota</taxon>
        <taxon>Agaricomycotina</taxon>
        <taxon>Agaricomycetes</taxon>
        <taxon>Agaricomycetidae</taxon>
        <taxon>Boletales</taxon>
        <taxon>Sclerodermatineae</taxon>
        <taxon>Sclerodermataceae</taxon>
        <taxon>Scleroderma</taxon>
    </lineage>
</organism>
<feature type="region of interest" description="Disordered" evidence="1">
    <location>
        <begin position="190"/>
        <end position="213"/>
    </location>
</feature>
<dbReference type="InParanoid" id="A0A0C3EA31"/>
<accession>A0A0C3EA31</accession>
<evidence type="ECO:0000313" key="3">
    <source>
        <dbReference type="EMBL" id="KIM64851.1"/>
    </source>
</evidence>
<evidence type="ECO:0000256" key="2">
    <source>
        <dbReference type="SAM" id="SignalP"/>
    </source>
</evidence>
<evidence type="ECO:0008006" key="5">
    <source>
        <dbReference type="Google" id="ProtNLM"/>
    </source>
</evidence>